<dbReference type="Proteomes" id="UP000246077">
    <property type="component" value="Unassembled WGS sequence"/>
</dbReference>
<keyword evidence="2 3" id="KW-0802">TPR repeat</keyword>
<feature type="repeat" description="TPR" evidence="3">
    <location>
        <begin position="399"/>
        <end position="432"/>
    </location>
</feature>
<proteinExistence type="predicted"/>
<feature type="region of interest" description="Disordered" evidence="4">
    <location>
        <begin position="921"/>
        <end position="950"/>
    </location>
</feature>
<dbReference type="GO" id="GO:0016020">
    <property type="term" value="C:membrane"/>
    <property type="evidence" value="ECO:0007669"/>
    <property type="project" value="InterPro"/>
</dbReference>
<keyword evidence="1" id="KW-0677">Repeat</keyword>
<accession>A0A317E3K3</accession>
<dbReference type="Pfam" id="PF13432">
    <property type="entry name" value="TPR_16"/>
    <property type="match status" value="2"/>
</dbReference>
<dbReference type="InterPro" id="IPR003921">
    <property type="entry name" value="Cell_synth_C"/>
</dbReference>
<dbReference type="GO" id="GO:0006011">
    <property type="term" value="P:UDP-alpha-D-glucose metabolic process"/>
    <property type="evidence" value="ECO:0007669"/>
    <property type="project" value="InterPro"/>
</dbReference>
<dbReference type="PANTHER" id="PTHR45586">
    <property type="entry name" value="TPR REPEAT-CONTAINING PROTEIN PA4667"/>
    <property type="match status" value="1"/>
</dbReference>
<feature type="region of interest" description="Disordered" evidence="4">
    <location>
        <begin position="1"/>
        <end position="34"/>
    </location>
</feature>
<dbReference type="Pfam" id="PF14559">
    <property type="entry name" value="TPR_19"/>
    <property type="match status" value="3"/>
</dbReference>
<evidence type="ECO:0000256" key="2">
    <source>
        <dbReference type="ARBA" id="ARBA00022803"/>
    </source>
</evidence>
<dbReference type="InterPro" id="IPR051012">
    <property type="entry name" value="CellSynth/LPSAsmb/PSIAsmb"/>
</dbReference>
<dbReference type="OrthoDB" id="174989at2"/>
<evidence type="ECO:0000313" key="5">
    <source>
        <dbReference type="EMBL" id="PWR19983.1"/>
    </source>
</evidence>
<dbReference type="SUPFAM" id="SSF48452">
    <property type="entry name" value="TPR-like"/>
    <property type="match status" value="3"/>
</dbReference>
<feature type="compositionally biased region" description="Basic and acidic residues" evidence="4">
    <location>
        <begin position="20"/>
        <end position="34"/>
    </location>
</feature>
<dbReference type="Pfam" id="PF13424">
    <property type="entry name" value="TPR_12"/>
    <property type="match status" value="1"/>
</dbReference>
<protein>
    <recommendedName>
        <fullName evidence="7">Tetratricopeptide repeat protein</fullName>
    </recommendedName>
</protein>
<evidence type="ECO:0000256" key="1">
    <source>
        <dbReference type="ARBA" id="ARBA00022737"/>
    </source>
</evidence>
<feature type="compositionally biased region" description="Pro residues" evidence="4">
    <location>
        <begin position="936"/>
        <end position="950"/>
    </location>
</feature>
<evidence type="ECO:0008006" key="7">
    <source>
        <dbReference type="Google" id="ProtNLM"/>
    </source>
</evidence>
<feature type="repeat" description="TPR" evidence="3">
    <location>
        <begin position="365"/>
        <end position="398"/>
    </location>
</feature>
<keyword evidence="6" id="KW-1185">Reference proteome</keyword>
<evidence type="ECO:0000256" key="4">
    <source>
        <dbReference type="SAM" id="MobiDB-lite"/>
    </source>
</evidence>
<dbReference type="EMBL" id="QGLF01000004">
    <property type="protein sequence ID" value="PWR19983.1"/>
    <property type="molecule type" value="Genomic_DNA"/>
</dbReference>
<feature type="repeat" description="TPR" evidence="3">
    <location>
        <begin position="480"/>
        <end position="513"/>
    </location>
</feature>
<gene>
    <name evidence="5" type="ORF">DKG75_16190</name>
</gene>
<name>A0A317E3K3_9PROT</name>
<dbReference type="PRINTS" id="PR01441">
    <property type="entry name" value="CELLSNTHASEC"/>
</dbReference>
<evidence type="ECO:0000313" key="6">
    <source>
        <dbReference type="Proteomes" id="UP000246077"/>
    </source>
</evidence>
<dbReference type="AlphaFoldDB" id="A0A317E3K3"/>
<comment type="caution">
    <text evidence="5">The sequence shown here is derived from an EMBL/GenBank/DDBJ whole genome shotgun (WGS) entry which is preliminary data.</text>
</comment>
<dbReference type="SMART" id="SM00028">
    <property type="entry name" value="TPR"/>
    <property type="match status" value="8"/>
</dbReference>
<dbReference type="PROSITE" id="PS50005">
    <property type="entry name" value="TPR"/>
    <property type="match status" value="3"/>
</dbReference>
<dbReference type="InterPro" id="IPR019734">
    <property type="entry name" value="TPR_rpt"/>
</dbReference>
<dbReference type="InterPro" id="IPR011990">
    <property type="entry name" value="TPR-like_helical_dom_sf"/>
</dbReference>
<evidence type="ECO:0000256" key="3">
    <source>
        <dbReference type="PROSITE-ProRule" id="PRU00339"/>
    </source>
</evidence>
<dbReference type="Gene3D" id="1.25.40.10">
    <property type="entry name" value="Tetratricopeptide repeat domain"/>
    <property type="match status" value="5"/>
</dbReference>
<dbReference type="PANTHER" id="PTHR45586:SF1">
    <property type="entry name" value="LIPOPOLYSACCHARIDE ASSEMBLY PROTEIN B"/>
    <property type="match status" value="1"/>
</dbReference>
<sequence>MTIAIGGARPSADVGRQHPAHGERQQQARHRQRDEMRLQPEIEFPARHIMPCPPARHALEIADPGAQAVFIAGLGRGQGLPGQFLGQDPGARQRHARADGLLLPEGRTVTVGPAAAPAAGQPGTEAGGIAVLMQRATFWRQRQRLDMAQSMLDQALAIDPSHPDALFQSGLIAVETGKRAEAEAYLARLAAAKPGDVRIERLKMAMDRGQISAAVIEQARQAARDGDNENAVKFYRQAFAGLPPPLEYALEYFMALAGTVEGWSEARTRLGDMLARSPADDGLKLSYARVLTYREASRREGIALLAAMAPTSPEADRSWGEALAWLDAARADEALYKAYLAAHPDDQAVAARWARAIKPLEPDTPDNAVQLGHIAVQAGKLDEARALFAKALELDPNHANAMAALASLLAHDGKTDEARALLERAFALDPALRTRAAGLYETTVFYGAYQRANAAFKAGRPGEAERLLRPLLDGRHQDRHLAVALMARAMAAQKKYAEAEKYFREALARSPKDQGLVDGLYGVLVDAGKTAAADALVPRISPALREGAGKRAAQAEAEAAKARAETLARAGDIDGALAAYRGAIGKSPDDPWLRLAYARLLRRQGQQQAAAETMGPPLARPAPMPAAFHAGALFALDAGRLIEAGTLLNAIPGPARTPEIVKLADDIGHRLQTAQARAAVAAGDRDRGLASLRALARRGDLTPAQWGEVASGLAEFGDTAGALAIARRELAKPPAASASLSDYAALIGLVGRHGTPAEGEALVARFRSKARTPEEIRQIAEMEAGQIAARADRLRTGGQIEPAFALLEPALGRSPDNPALLGALARIYVDAEMPDEAEALYDRLLAQSPEDEGVIMQLVWLAIGRQDFHKARRLLDPVLERGTADYQAHYADGLLLRQDGLNGAAIEAFERAQSLRQQELGGVPAGMNGAGSTQFPQPPAFPQPPVQNFQ</sequence>
<organism evidence="5 6">
    <name type="scientific">Zavarzinia compransoris</name>
    <dbReference type="NCBI Taxonomy" id="1264899"/>
    <lineage>
        <taxon>Bacteria</taxon>
        <taxon>Pseudomonadati</taxon>
        <taxon>Pseudomonadota</taxon>
        <taxon>Alphaproteobacteria</taxon>
        <taxon>Rhodospirillales</taxon>
        <taxon>Zavarziniaceae</taxon>
        <taxon>Zavarzinia</taxon>
    </lineage>
</organism>
<reference evidence="6" key="1">
    <citation type="submission" date="2018-05" db="EMBL/GenBank/DDBJ databases">
        <title>Zavarzinia sp. HR-AS.</title>
        <authorList>
            <person name="Lee Y."/>
            <person name="Jeon C.O."/>
        </authorList>
    </citation>
    <scope>NUCLEOTIDE SEQUENCE [LARGE SCALE GENOMIC DNA]</scope>
    <source>
        <strain evidence="6">DSM 1231</strain>
    </source>
</reference>